<evidence type="ECO:0000313" key="1">
    <source>
        <dbReference type="EMBL" id="GED68975.1"/>
    </source>
</evidence>
<accession>A0A0K9YLW8</accession>
<evidence type="ECO:0008006" key="5">
    <source>
        <dbReference type="Google" id="ProtNLM"/>
    </source>
</evidence>
<name>A0A0K9YLW8_9BACL</name>
<gene>
    <name evidence="2" type="ORF">ADS79_27995</name>
    <name evidence="1" type="ORF">BRE01_26770</name>
</gene>
<proteinExistence type="predicted"/>
<dbReference type="PANTHER" id="PTHR37507">
    <property type="entry name" value="SPORULATION PROTEIN YDCC"/>
    <property type="match status" value="1"/>
</dbReference>
<dbReference type="EMBL" id="LGIQ01000011">
    <property type="protein sequence ID" value="KNB69694.1"/>
    <property type="molecule type" value="Genomic_DNA"/>
</dbReference>
<dbReference type="EMBL" id="BJON01000009">
    <property type="protein sequence ID" value="GED68975.1"/>
    <property type="molecule type" value="Genomic_DNA"/>
</dbReference>
<comment type="caution">
    <text evidence="2">The sequence shown here is derived from an EMBL/GenBank/DDBJ whole genome shotgun (WGS) entry which is preliminary data.</text>
</comment>
<dbReference type="PATRIC" id="fig|54915.3.peg.4795"/>
<evidence type="ECO:0000313" key="3">
    <source>
        <dbReference type="Proteomes" id="UP000036834"/>
    </source>
</evidence>
<dbReference type="SUPFAM" id="SSF89392">
    <property type="entry name" value="Prokaryotic lipoproteins and lipoprotein localization factors"/>
    <property type="match status" value="1"/>
</dbReference>
<reference evidence="3" key="1">
    <citation type="submission" date="2015-07" db="EMBL/GenBank/DDBJ databases">
        <title>Genome sequencing project for genomic taxonomy and phylogenomics of Bacillus-like bacteria.</title>
        <authorList>
            <person name="Liu B."/>
            <person name="Wang J."/>
            <person name="Zhu Y."/>
            <person name="Liu G."/>
            <person name="Chen Q."/>
            <person name="Chen Z."/>
            <person name="Lan J."/>
            <person name="Che J."/>
            <person name="Ge C."/>
            <person name="Shi H."/>
            <person name="Pan Z."/>
            <person name="Liu X."/>
        </authorList>
    </citation>
    <scope>NUCLEOTIDE SEQUENCE [LARGE SCALE GENOMIC DNA]</scope>
    <source>
        <strain evidence="3">DSM 9887</strain>
    </source>
</reference>
<evidence type="ECO:0000313" key="2">
    <source>
        <dbReference type="EMBL" id="KNB69694.1"/>
    </source>
</evidence>
<reference evidence="1 4" key="3">
    <citation type="submission" date="2019-06" db="EMBL/GenBank/DDBJ databases">
        <title>Whole genome shotgun sequence of Brevibacillus reuszeri NBRC 15719.</title>
        <authorList>
            <person name="Hosoyama A."/>
            <person name="Uohara A."/>
            <person name="Ohji S."/>
            <person name="Ichikawa N."/>
        </authorList>
    </citation>
    <scope>NUCLEOTIDE SEQUENCE [LARGE SCALE GENOMIC DNA]</scope>
    <source>
        <strain evidence="1 4">NBRC 15719</strain>
    </source>
</reference>
<protein>
    <recommendedName>
        <fullName evidence="5">MucB/RseB N-terminal domain-containing protein</fullName>
    </recommendedName>
</protein>
<dbReference type="InterPro" id="IPR052944">
    <property type="entry name" value="Sporulation_related"/>
</dbReference>
<dbReference type="OrthoDB" id="2389132at2"/>
<keyword evidence="4" id="KW-1185">Reference proteome</keyword>
<organism evidence="2 3">
    <name type="scientific">Brevibacillus reuszeri</name>
    <dbReference type="NCBI Taxonomy" id="54915"/>
    <lineage>
        <taxon>Bacteria</taxon>
        <taxon>Bacillati</taxon>
        <taxon>Bacillota</taxon>
        <taxon>Bacilli</taxon>
        <taxon>Bacillales</taxon>
        <taxon>Paenibacillaceae</taxon>
        <taxon>Brevibacillus</taxon>
    </lineage>
</organism>
<dbReference type="STRING" id="54915.ADS79_27995"/>
<dbReference type="AlphaFoldDB" id="A0A0K9YLW8"/>
<reference evidence="2" key="2">
    <citation type="submission" date="2015-07" db="EMBL/GenBank/DDBJ databases">
        <title>MeaNS - Measles Nucleotide Surveillance Program.</title>
        <authorList>
            <person name="Tran T."/>
            <person name="Druce J."/>
        </authorList>
    </citation>
    <scope>NUCLEOTIDE SEQUENCE</scope>
    <source>
        <strain evidence="2">DSM 9887</strain>
    </source>
</reference>
<dbReference type="InterPro" id="IPR029046">
    <property type="entry name" value="LolA/LolB/LppX"/>
</dbReference>
<dbReference type="Proteomes" id="UP000036834">
    <property type="component" value="Unassembled WGS sequence"/>
</dbReference>
<dbReference type="PROSITE" id="PS51257">
    <property type="entry name" value="PROKAR_LIPOPROTEIN"/>
    <property type="match status" value="1"/>
</dbReference>
<sequence>MKGYKWIGAFSLAASLFTGGCQDAQTFSSEDVVTKMLEGNKAVGSYYAEGIMNEYEGDKKIRESTIMEWHDAKTGKRRVEIRSGNNVTRSVNDGKQIITYDEALKTAFRLDAADVGEMGAGTPKEQLIGILDKVKNTHKIEVVGEDTVINLPVHHVKATMQEKGSLFGDMDLWADQKTWLVLKSSSTIGENKVNFEYTKLDQSPTFDEKTFVLDLPQDVKITSLSDINPAKKVSLEEAEAAMKAPFYYWESSSEVVLAGIELNEWKGEINRNELTLNYTKGDVPYFSLSVFPAPKEEIGEGLLGEKPLQIRGIKGSYMEAIRSVMWDEKGLRYTVMLEHPDLTVEQMVKLAEEMKSSEKK</sequence>
<dbReference type="Proteomes" id="UP000319578">
    <property type="component" value="Unassembled WGS sequence"/>
</dbReference>
<dbReference type="Gene3D" id="2.50.20.10">
    <property type="entry name" value="Lipoprotein localisation LolA/LolB/LppX"/>
    <property type="match status" value="1"/>
</dbReference>
<dbReference type="RefSeq" id="WP_049741725.1">
    <property type="nucleotide sequence ID" value="NZ_BJON01000009.1"/>
</dbReference>
<evidence type="ECO:0000313" key="4">
    <source>
        <dbReference type="Proteomes" id="UP000319578"/>
    </source>
</evidence>
<dbReference type="PANTHER" id="PTHR37507:SF2">
    <property type="entry name" value="SPORULATION PROTEIN YDCC"/>
    <property type="match status" value="1"/>
</dbReference>